<dbReference type="PANTHER" id="PTHR43537">
    <property type="entry name" value="TRANSCRIPTIONAL REGULATOR, GNTR FAMILY"/>
    <property type="match status" value="1"/>
</dbReference>
<evidence type="ECO:0000256" key="2">
    <source>
        <dbReference type="ARBA" id="ARBA00023125"/>
    </source>
</evidence>
<dbReference type="InterPro" id="IPR036390">
    <property type="entry name" value="WH_DNA-bd_sf"/>
</dbReference>
<name>A0A552WXI0_9MICO</name>
<dbReference type="SUPFAM" id="SSF46785">
    <property type="entry name" value="Winged helix' DNA-binding domain"/>
    <property type="match status" value="1"/>
</dbReference>
<feature type="domain" description="HTH gntR-type" evidence="4">
    <location>
        <begin position="11"/>
        <end position="78"/>
    </location>
</feature>
<dbReference type="InterPro" id="IPR011711">
    <property type="entry name" value="GntR_C"/>
</dbReference>
<reference evidence="5 6" key="1">
    <citation type="submission" date="2019-07" db="EMBL/GenBank/DDBJ databases">
        <title>Georgenia wutianyii sp. nov. and Georgenia *** sp. nov. isolated from plateau pika (Ochotona curzoniae) in the Qinghai-Tibet plateau of China.</title>
        <authorList>
            <person name="Tian Z."/>
        </authorList>
    </citation>
    <scope>NUCLEOTIDE SEQUENCE [LARGE SCALE GENOMIC DNA]</scope>
    <source>
        <strain evidence="5 6">Z446</strain>
    </source>
</reference>
<gene>
    <name evidence="5" type="ORF">FJ693_00080</name>
</gene>
<dbReference type="InterPro" id="IPR000524">
    <property type="entry name" value="Tscrpt_reg_HTH_GntR"/>
</dbReference>
<dbReference type="AlphaFoldDB" id="A0A552WXI0"/>
<evidence type="ECO:0000313" key="6">
    <source>
        <dbReference type="Proteomes" id="UP000318693"/>
    </source>
</evidence>
<comment type="caution">
    <text evidence="5">The sequence shown here is derived from an EMBL/GenBank/DDBJ whole genome shotgun (WGS) entry which is preliminary data.</text>
</comment>
<dbReference type="PANTHER" id="PTHR43537:SF24">
    <property type="entry name" value="GLUCONATE OPERON TRANSCRIPTIONAL REPRESSOR"/>
    <property type="match status" value="1"/>
</dbReference>
<dbReference type="Pfam" id="PF07729">
    <property type="entry name" value="FCD"/>
    <property type="match status" value="1"/>
</dbReference>
<dbReference type="PROSITE" id="PS50949">
    <property type="entry name" value="HTH_GNTR"/>
    <property type="match status" value="1"/>
</dbReference>
<dbReference type="SUPFAM" id="SSF48008">
    <property type="entry name" value="GntR ligand-binding domain-like"/>
    <property type="match status" value="1"/>
</dbReference>
<keyword evidence="6" id="KW-1185">Reference proteome</keyword>
<dbReference type="InterPro" id="IPR008920">
    <property type="entry name" value="TF_FadR/GntR_C"/>
</dbReference>
<dbReference type="GO" id="GO:0003677">
    <property type="term" value="F:DNA binding"/>
    <property type="evidence" value="ECO:0007669"/>
    <property type="project" value="UniProtKB-KW"/>
</dbReference>
<dbReference type="SMART" id="SM00895">
    <property type="entry name" value="FCD"/>
    <property type="match status" value="1"/>
</dbReference>
<sequence>MSLDINTPERVTTTSQAYNAVLTAILDGSLKSGQSLSLKGLSDSLGMSAMPIREALRQLEGIGVVEIIPHRGARVRPLSLDDLVDTYDARIPLERALIRRTAARMDDATAARARAALDRQADALATGNFAAARSAHEDFHLTLYRAAESPWLFRLCKQVWLNSERYQALTMTEYAHVHERRLEHQAILEACQSHEPDKAEKALERHLTRTVTFLSSAMANEHVEVEHRTLTSRAP</sequence>
<evidence type="ECO:0000256" key="3">
    <source>
        <dbReference type="ARBA" id="ARBA00023163"/>
    </source>
</evidence>
<dbReference type="GO" id="GO:0003700">
    <property type="term" value="F:DNA-binding transcription factor activity"/>
    <property type="evidence" value="ECO:0007669"/>
    <property type="project" value="InterPro"/>
</dbReference>
<dbReference type="InterPro" id="IPR036388">
    <property type="entry name" value="WH-like_DNA-bd_sf"/>
</dbReference>
<dbReference type="Gene3D" id="1.10.10.10">
    <property type="entry name" value="Winged helix-like DNA-binding domain superfamily/Winged helix DNA-binding domain"/>
    <property type="match status" value="1"/>
</dbReference>
<proteinExistence type="predicted"/>
<dbReference type="EMBL" id="VJXR01000001">
    <property type="protein sequence ID" value="TRW47548.1"/>
    <property type="molecule type" value="Genomic_DNA"/>
</dbReference>
<keyword evidence="1" id="KW-0805">Transcription regulation</keyword>
<organism evidence="5 6">
    <name type="scientific">Georgenia yuyongxinii</name>
    <dbReference type="NCBI Taxonomy" id="2589797"/>
    <lineage>
        <taxon>Bacteria</taxon>
        <taxon>Bacillati</taxon>
        <taxon>Actinomycetota</taxon>
        <taxon>Actinomycetes</taxon>
        <taxon>Micrococcales</taxon>
        <taxon>Bogoriellaceae</taxon>
        <taxon>Georgenia</taxon>
    </lineage>
</organism>
<dbReference type="Gene3D" id="1.20.120.530">
    <property type="entry name" value="GntR ligand-binding domain-like"/>
    <property type="match status" value="1"/>
</dbReference>
<evidence type="ECO:0000256" key="1">
    <source>
        <dbReference type="ARBA" id="ARBA00023015"/>
    </source>
</evidence>
<keyword evidence="2" id="KW-0238">DNA-binding</keyword>
<dbReference type="Pfam" id="PF00392">
    <property type="entry name" value="GntR"/>
    <property type="match status" value="1"/>
</dbReference>
<accession>A0A552WXI0</accession>
<evidence type="ECO:0000313" key="5">
    <source>
        <dbReference type="EMBL" id="TRW47548.1"/>
    </source>
</evidence>
<keyword evidence="3" id="KW-0804">Transcription</keyword>
<dbReference type="SMART" id="SM00345">
    <property type="entry name" value="HTH_GNTR"/>
    <property type="match status" value="1"/>
</dbReference>
<dbReference type="Proteomes" id="UP000318693">
    <property type="component" value="Unassembled WGS sequence"/>
</dbReference>
<dbReference type="CDD" id="cd07377">
    <property type="entry name" value="WHTH_GntR"/>
    <property type="match status" value="1"/>
</dbReference>
<dbReference type="RefSeq" id="WP_143416503.1">
    <property type="nucleotide sequence ID" value="NZ_VJXR01000001.1"/>
</dbReference>
<protein>
    <submittedName>
        <fullName evidence="5">GntR family transcriptional regulator</fullName>
    </submittedName>
</protein>
<evidence type="ECO:0000259" key="4">
    <source>
        <dbReference type="PROSITE" id="PS50949"/>
    </source>
</evidence>